<reference evidence="1" key="1">
    <citation type="journal article" date="2021" name="Proc. Natl. Acad. Sci. U.S.A.">
        <title>A Catalog of Tens of Thousands of Viruses from Human Metagenomes Reveals Hidden Associations with Chronic Diseases.</title>
        <authorList>
            <person name="Tisza M.J."/>
            <person name="Buck C.B."/>
        </authorList>
    </citation>
    <scope>NUCLEOTIDE SEQUENCE</scope>
    <source>
        <strain evidence="1">CtvQY7</strain>
    </source>
</reference>
<evidence type="ECO:0000313" key="1">
    <source>
        <dbReference type="EMBL" id="DAF93296.1"/>
    </source>
</evidence>
<proteinExistence type="predicted"/>
<protein>
    <submittedName>
        <fullName evidence="1">Tail tube protein</fullName>
    </submittedName>
</protein>
<accession>A0A8S5UFP7</accession>
<name>A0A8S5UFP7_9CAUD</name>
<dbReference type="Pfam" id="PF04985">
    <property type="entry name" value="Phage_tube"/>
    <property type="match status" value="1"/>
</dbReference>
<organism evidence="1">
    <name type="scientific">Caudovirales sp. ctvQY7</name>
    <dbReference type="NCBI Taxonomy" id="2825774"/>
    <lineage>
        <taxon>Viruses</taxon>
        <taxon>Duplodnaviria</taxon>
        <taxon>Heunggongvirae</taxon>
        <taxon>Uroviricota</taxon>
        <taxon>Caudoviricetes</taxon>
    </lineage>
</organism>
<sequence length="172" mass="18510">MASMNETIINFAVYEDATEFLGMSEATLPDLSFLTQEISGAGIAGNIESVIIGHMEAMTLTLNFRTVSKSQMKLAAPKVHNIDLRVAQQDHDTTAGALKTTGVKHVLKVTPKKTALGKVAPASTADGSGEYAVSYYAVYIDGVKNTEIDPLNFICIIDGVDYLKEVRKILGK</sequence>
<dbReference type="EMBL" id="BK016082">
    <property type="protein sequence ID" value="DAF93296.1"/>
    <property type="molecule type" value="Genomic_DNA"/>
</dbReference>
<dbReference type="InterPro" id="IPR006498">
    <property type="entry name" value="Tail_tube"/>
</dbReference>